<name>I4YP20_9HYPH</name>
<gene>
    <name evidence="1" type="ORF">MicloDRAFT_00064390</name>
</gene>
<dbReference type="STRING" id="864069.MicloDRAFT_00064390"/>
<dbReference type="PATRIC" id="fig|864069.3.peg.6893"/>
<reference evidence="1 2" key="1">
    <citation type="submission" date="2012-02" db="EMBL/GenBank/DDBJ databases">
        <title>Improved High-Quality Draft sequence of Microvirga sp. WSM3557.</title>
        <authorList>
            <consortium name="US DOE Joint Genome Institute"/>
            <person name="Lucas S."/>
            <person name="Han J."/>
            <person name="Lapidus A."/>
            <person name="Cheng J.-F."/>
            <person name="Goodwin L."/>
            <person name="Pitluck S."/>
            <person name="Peters L."/>
            <person name="Zhang X."/>
            <person name="Detter J.C."/>
            <person name="Han C."/>
            <person name="Tapia R."/>
            <person name="Land M."/>
            <person name="Hauser L."/>
            <person name="Kyrpides N."/>
            <person name="Ivanova N."/>
            <person name="Pagani I."/>
            <person name="Brau L."/>
            <person name="Yates R."/>
            <person name="O'Hara G."/>
            <person name="Rui T."/>
            <person name="Howieson J."/>
            <person name="Reeve W."/>
            <person name="Woyke T."/>
        </authorList>
    </citation>
    <scope>NUCLEOTIDE SEQUENCE [LARGE SCALE GENOMIC DNA]</scope>
    <source>
        <strain evidence="1 2">WSM3557</strain>
    </source>
</reference>
<dbReference type="EMBL" id="JH660647">
    <property type="protein sequence ID" value="EIM25712.1"/>
    <property type="molecule type" value="Genomic_DNA"/>
</dbReference>
<evidence type="ECO:0000313" key="2">
    <source>
        <dbReference type="Proteomes" id="UP000003947"/>
    </source>
</evidence>
<accession>I4YP20</accession>
<dbReference type="AlphaFoldDB" id="I4YP20"/>
<dbReference type="RefSeq" id="WP_009494193.1">
    <property type="nucleotide sequence ID" value="NZ_CP141048.1"/>
</dbReference>
<keyword evidence="2" id="KW-1185">Reference proteome</keyword>
<sequence>MPRITELLSMEGETLATWRDIAPGWDSRLAIWAQARNEIADMINAPLHLIEEIEDEDGEFFGFDGEKLGYLVHRFEPYPSVSRPPVVDLGRFFQQAAE</sequence>
<proteinExistence type="predicted"/>
<dbReference type="HOGENOM" id="CLU_2330593_0_0_5"/>
<evidence type="ECO:0000313" key="1">
    <source>
        <dbReference type="EMBL" id="EIM25712.1"/>
    </source>
</evidence>
<protein>
    <submittedName>
        <fullName evidence="1">Uncharacterized protein</fullName>
    </submittedName>
</protein>
<organism evidence="1 2">
    <name type="scientific">Microvirga lotononidis</name>
    <dbReference type="NCBI Taxonomy" id="864069"/>
    <lineage>
        <taxon>Bacteria</taxon>
        <taxon>Pseudomonadati</taxon>
        <taxon>Pseudomonadota</taxon>
        <taxon>Alphaproteobacteria</taxon>
        <taxon>Hyphomicrobiales</taxon>
        <taxon>Methylobacteriaceae</taxon>
        <taxon>Microvirga</taxon>
    </lineage>
</organism>
<dbReference type="Proteomes" id="UP000003947">
    <property type="component" value="Unassembled WGS sequence"/>
</dbReference>